<proteinExistence type="inferred from homology"/>
<dbReference type="Gene3D" id="3.20.20.150">
    <property type="entry name" value="Divalent-metal-dependent TIM barrel enzymes"/>
    <property type="match status" value="1"/>
</dbReference>
<gene>
    <name evidence="5" type="ORF">EV665_10813</name>
</gene>
<reference evidence="5 6" key="1">
    <citation type="submission" date="2019-03" db="EMBL/GenBank/DDBJ databases">
        <title>Genomic Encyclopedia of Type Strains, Phase IV (KMG-IV): sequencing the most valuable type-strain genomes for metagenomic binning, comparative biology and taxonomic classification.</title>
        <authorList>
            <person name="Goeker M."/>
        </authorList>
    </citation>
    <scope>NUCLEOTIDE SEQUENCE [LARGE SCALE GENOMIC DNA]</scope>
    <source>
        <strain evidence="5 6">DSM 18401</strain>
    </source>
</reference>
<evidence type="ECO:0000256" key="3">
    <source>
        <dbReference type="PIRSR" id="PIRSR006241-50"/>
    </source>
</evidence>
<keyword evidence="5" id="KW-0670">Pyruvate</keyword>
<accession>A0A4R2CZQ1</accession>
<organism evidence="5 6">
    <name type="scientific">Shinella granuli</name>
    <dbReference type="NCBI Taxonomy" id="323621"/>
    <lineage>
        <taxon>Bacteria</taxon>
        <taxon>Pseudomonadati</taxon>
        <taxon>Pseudomonadota</taxon>
        <taxon>Alphaproteobacteria</taxon>
        <taxon>Hyphomicrobiales</taxon>
        <taxon>Rhizobiaceae</taxon>
        <taxon>Shinella</taxon>
    </lineage>
</organism>
<protein>
    <submittedName>
        <fullName evidence="5">Hydroxypyruvate isomerase</fullName>
    </submittedName>
</protein>
<dbReference type="EMBL" id="SLVX01000008">
    <property type="protein sequence ID" value="TCN44874.1"/>
    <property type="molecule type" value="Genomic_DNA"/>
</dbReference>
<evidence type="ECO:0000256" key="2">
    <source>
        <dbReference type="PIRNR" id="PIRNR006241"/>
    </source>
</evidence>
<evidence type="ECO:0000256" key="1">
    <source>
        <dbReference type="ARBA" id="ARBA00023235"/>
    </source>
</evidence>
<feature type="domain" description="Xylose isomerase-like TIM barrel" evidence="4">
    <location>
        <begin position="22"/>
        <end position="248"/>
    </location>
</feature>
<dbReference type="InterPro" id="IPR036237">
    <property type="entry name" value="Xyl_isomerase-like_sf"/>
</dbReference>
<dbReference type="SUPFAM" id="SSF51658">
    <property type="entry name" value="Xylose isomerase-like"/>
    <property type="match status" value="1"/>
</dbReference>
<keyword evidence="1 2" id="KW-0413">Isomerase</keyword>
<dbReference type="Pfam" id="PF01261">
    <property type="entry name" value="AP_endonuc_2"/>
    <property type="match status" value="1"/>
</dbReference>
<dbReference type="PIRSF" id="PIRSF006241">
    <property type="entry name" value="HyI"/>
    <property type="match status" value="1"/>
</dbReference>
<feature type="active site" description="Proton donor/acceptor" evidence="3">
    <location>
        <position position="234"/>
    </location>
</feature>
<dbReference type="PANTHER" id="PTHR43489">
    <property type="entry name" value="ISOMERASE"/>
    <property type="match status" value="1"/>
</dbReference>
<sequence length="261" mass="27723">MNRLSAHIGYLYADLPLAERPAAAARDGFTAVEHPEPWAVPAKEMRARLADLGLAFSQVTSGMGDAAKGEKGLAALAGREAEFRAGFDRALAYAREVGCPFVHPMAGVPKGGVLDAAETYRLNLSWALNRVEGSGVRVLVEAITIPGYHMGSLALAADLQDQFHGRFALLFDTYHAAVLGEDPRRWITRNAGRIGHVHIADHPGRHEPGTGTLAFEPILAALTAAGYTGAIGFEYIPSAATSASAAFLPGWKRLLSEKASP</sequence>
<evidence type="ECO:0000313" key="6">
    <source>
        <dbReference type="Proteomes" id="UP000295351"/>
    </source>
</evidence>
<comment type="caution">
    <text evidence="5">The sequence shown here is derived from an EMBL/GenBank/DDBJ whole genome shotgun (WGS) entry which is preliminary data.</text>
</comment>
<dbReference type="InterPro" id="IPR050417">
    <property type="entry name" value="Sugar_Epim/Isomerase"/>
</dbReference>
<dbReference type="GO" id="GO:0008903">
    <property type="term" value="F:hydroxypyruvate isomerase activity"/>
    <property type="evidence" value="ECO:0007669"/>
    <property type="project" value="TreeGrafter"/>
</dbReference>
<dbReference type="InterPro" id="IPR026040">
    <property type="entry name" value="HyI-like"/>
</dbReference>
<comment type="similarity">
    <text evidence="2">Belongs to the hyi family.</text>
</comment>
<dbReference type="PANTHER" id="PTHR43489:SF6">
    <property type="entry name" value="HYDROXYPYRUVATE ISOMERASE-RELATED"/>
    <property type="match status" value="1"/>
</dbReference>
<evidence type="ECO:0000313" key="5">
    <source>
        <dbReference type="EMBL" id="TCN44874.1"/>
    </source>
</evidence>
<dbReference type="GO" id="GO:0046487">
    <property type="term" value="P:glyoxylate metabolic process"/>
    <property type="evidence" value="ECO:0007669"/>
    <property type="project" value="TreeGrafter"/>
</dbReference>
<evidence type="ECO:0000259" key="4">
    <source>
        <dbReference type="Pfam" id="PF01261"/>
    </source>
</evidence>
<dbReference type="InterPro" id="IPR013022">
    <property type="entry name" value="Xyl_isomerase-like_TIM-brl"/>
</dbReference>
<feature type="active site" description="Proton donor/acceptor" evidence="3">
    <location>
        <position position="141"/>
    </location>
</feature>
<dbReference type="RefSeq" id="WP_133034617.1">
    <property type="nucleotide sequence ID" value="NZ_BAABEI010000003.1"/>
</dbReference>
<dbReference type="AlphaFoldDB" id="A0A4R2CZQ1"/>
<dbReference type="Proteomes" id="UP000295351">
    <property type="component" value="Unassembled WGS sequence"/>
</dbReference>
<name>A0A4R2CZQ1_SHIGR</name>
<keyword evidence="6" id="KW-1185">Reference proteome</keyword>